<dbReference type="GO" id="GO:0005886">
    <property type="term" value="C:plasma membrane"/>
    <property type="evidence" value="ECO:0007669"/>
    <property type="project" value="InterPro"/>
</dbReference>
<feature type="compositionally biased region" description="Polar residues" evidence="10">
    <location>
        <begin position="949"/>
        <end position="958"/>
    </location>
</feature>
<dbReference type="PANTHER" id="PTHR24026:SF133">
    <property type="entry name" value="CADHERIN-RELATED FAMILY MEMBER 2"/>
    <property type="match status" value="1"/>
</dbReference>
<dbReference type="FunFam" id="2.60.40.60:FF:000020">
    <property type="entry name" value="Dachsous cadherin-related 1b"/>
    <property type="match status" value="2"/>
</dbReference>
<dbReference type="FunFam" id="2.60.40.60:FF:000092">
    <property type="entry name" value="Protocadherin 8"/>
    <property type="match status" value="1"/>
</dbReference>
<comment type="caution">
    <text evidence="14">The sequence shown here is derived from an EMBL/GenBank/DDBJ whole genome shotgun (WGS) entry which is preliminary data.</text>
</comment>
<dbReference type="Gene3D" id="2.60.40.60">
    <property type="entry name" value="Cadherins"/>
    <property type="match status" value="7"/>
</dbReference>
<dbReference type="PANTHER" id="PTHR24026">
    <property type="entry name" value="FAT ATYPICAL CADHERIN-RELATED"/>
    <property type="match status" value="1"/>
</dbReference>
<evidence type="ECO:0000256" key="4">
    <source>
        <dbReference type="ARBA" id="ARBA00022837"/>
    </source>
</evidence>
<dbReference type="EMBL" id="JAODUP010000007">
    <property type="protein sequence ID" value="KAK2169791.1"/>
    <property type="molecule type" value="Genomic_DNA"/>
</dbReference>
<dbReference type="InterPro" id="IPR020894">
    <property type="entry name" value="Cadherin_CS"/>
</dbReference>
<evidence type="ECO:0000256" key="1">
    <source>
        <dbReference type="ARBA" id="ARBA00004370"/>
    </source>
</evidence>
<sequence>MDIFAMLSLSMSVIIWIPLVVGQVVPDDLSALFEVEEESPPRSYIGNVIRGAGLANIFNSSVLDTMEFGFIPEPDTNYIQLNAGSGDLRTLSRINREAICPGEVACFINIGIGIIKPSELFQVISVQVKVIDVNDQSPIFTPSLFALRFSEADPVGTIRTLPVATDLDSPGNGINEYRMVTPSTVFELLQVNNPINGMIDLKLRLVSELDRESKDFYTIRVEVLDRGVPPLTGNLVVEVTVEDDNDHAPRFGNDLYEVDVAEDLSVHVVFFTIKASDADQGENSRLVYGFSPRTAAMHGHLFVIDGTTGELSLTTSLDYESKQVYHLEVTATDQGSNPRTGLTTVKVRVLDVNDNKPQITISTLSQKPEAEIQENAPSGKIAAHVSVTDSDSGKNGQMMCNMEHPVFELRSLRVNQYMIVTTRSLDREDTARYVVSVECTDLGRIPLAVKQNLTVVVLDQNDNRPVFGQSLYSGAVPENLPENSYITMVNATDRDSGENGRLTYEIVDEKNVAGYVRINPDSGVILAPGRLDYELVQLLKFSVLVTDHGSPPLSAETTVSIRIIDQNDEAPVFQRKQYVFHIEENKPSRSLVGKVRATDKDSSPFNIMEYSLFRRDSLDQSFFAIDKTSGYIYTSRVLDHEETSVYYLNVLATDVDDTSLVGSSTITIFVQDVNDNQPVVHFPMEPNSTFPISNRIQIGYNITKIFATDPDEGMNGNVTFSIVSGDPDGHFRIDHRHGYIQTNVLFSDVKYSEYKLGIRIKDGGTPSQSTAVHVTITVDETIPFFPDDEALGGGIVQRTNLTIIIVVAAVSGFVIVILIIAIVVLKTTDCRCPDIIYKRRPNDSNTKGFSDINIKAVEANGYLQKCDPVKLPGSVPPSLLSAEDLKEHKLLFIDVLSFGALSPRFAILRKERHWLLWLLNCEQADHTPNKHRNGQRSSSSVQNSRNILPPTSQNQHRYSATGGYGENYVQPGYQHSPRYAPSEASYSGSHVSNAANNVKMNDLDRGSCHCTPDKSNRDPALPPYVVDISNGAHGHNRYGDHHPGYNRTQSHYVNPPPYHKRCSNADQTSCHGNEDSRNRASWESRSRDDLGKPVVSVRPAPTRQLKAVNV</sequence>
<feature type="domain" description="Cadherin" evidence="13">
    <location>
        <begin position="252"/>
        <end position="359"/>
    </location>
</feature>
<dbReference type="PRINTS" id="PR00205">
    <property type="entry name" value="CADHERIN"/>
</dbReference>
<evidence type="ECO:0000259" key="13">
    <source>
        <dbReference type="PROSITE" id="PS50268"/>
    </source>
</evidence>
<dbReference type="FunFam" id="2.60.40.60:FF:000116">
    <property type="entry name" value="Dachsous cadherin-related 2"/>
    <property type="match status" value="1"/>
</dbReference>
<dbReference type="InterPro" id="IPR013164">
    <property type="entry name" value="Cadherin_N"/>
</dbReference>
<keyword evidence="3" id="KW-0677">Repeat</keyword>
<dbReference type="PROSITE" id="PS50268">
    <property type="entry name" value="CADHERIN_2"/>
    <property type="match status" value="7"/>
</dbReference>
<evidence type="ECO:0000256" key="11">
    <source>
        <dbReference type="SAM" id="Phobius"/>
    </source>
</evidence>
<dbReference type="AlphaFoldDB" id="A0AAD9KEL8"/>
<evidence type="ECO:0000256" key="2">
    <source>
        <dbReference type="ARBA" id="ARBA00022692"/>
    </source>
</evidence>
<feature type="domain" description="Cadherin" evidence="13">
    <location>
        <begin position="468"/>
        <end position="573"/>
    </location>
</feature>
<dbReference type="Proteomes" id="UP001208570">
    <property type="component" value="Unassembled WGS sequence"/>
</dbReference>
<dbReference type="InterPro" id="IPR002126">
    <property type="entry name" value="Cadherin-like_dom"/>
</dbReference>
<feature type="domain" description="Cadherin" evidence="13">
    <location>
        <begin position="684"/>
        <end position="788"/>
    </location>
</feature>
<dbReference type="CDD" id="cd11304">
    <property type="entry name" value="Cadherin_repeat"/>
    <property type="match status" value="7"/>
</dbReference>
<dbReference type="Pfam" id="PF08266">
    <property type="entry name" value="Cadherin_2"/>
    <property type="match status" value="1"/>
</dbReference>
<dbReference type="GO" id="GO:0007163">
    <property type="term" value="P:establishment or maintenance of cell polarity"/>
    <property type="evidence" value="ECO:0007669"/>
    <property type="project" value="UniProtKB-ARBA"/>
</dbReference>
<evidence type="ECO:0000256" key="10">
    <source>
        <dbReference type="SAM" id="MobiDB-lite"/>
    </source>
</evidence>
<feature type="signal peptide" evidence="12">
    <location>
        <begin position="1"/>
        <end position="22"/>
    </location>
</feature>
<dbReference type="SMART" id="SM00112">
    <property type="entry name" value="CA"/>
    <property type="match status" value="7"/>
</dbReference>
<dbReference type="PROSITE" id="PS00232">
    <property type="entry name" value="CADHERIN_1"/>
    <property type="match status" value="3"/>
</dbReference>
<name>A0AAD9KEL8_9ANNE</name>
<dbReference type="GO" id="GO:0005509">
    <property type="term" value="F:calcium ion binding"/>
    <property type="evidence" value="ECO:0007669"/>
    <property type="project" value="UniProtKB-UniRule"/>
</dbReference>
<evidence type="ECO:0000256" key="3">
    <source>
        <dbReference type="ARBA" id="ARBA00022737"/>
    </source>
</evidence>
<gene>
    <name evidence="14" type="ORF">LSH36_7g18003</name>
</gene>
<evidence type="ECO:0000256" key="8">
    <source>
        <dbReference type="ARBA" id="ARBA00023180"/>
    </source>
</evidence>
<dbReference type="InterPro" id="IPR015919">
    <property type="entry name" value="Cadherin-like_sf"/>
</dbReference>
<evidence type="ECO:0000256" key="7">
    <source>
        <dbReference type="ARBA" id="ARBA00023136"/>
    </source>
</evidence>
<organism evidence="14 15">
    <name type="scientific">Paralvinella palmiformis</name>
    <dbReference type="NCBI Taxonomy" id="53620"/>
    <lineage>
        <taxon>Eukaryota</taxon>
        <taxon>Metazoa</taxon>
        <taxon>Spiralia</taxon>
        <taxon>Lophotrochozoa</taxon>
        <taxon>Annelida</taxon>
        <taxon>Polychaeta</taxon>
        <taxon>Sedentaria</taxon>
        <taxon>Canalipalpata</taxon>
        <taxon>Terebellida</taxon>
        <taxon>Terebelliformia</taxon>
        <taxon>Alvinellidae</taxon>
        <taxon>Paralvinella</taxon>
    </lineage>
</organism>
<keyword evidence="12" id="KW-0732">Signal</keyword>
<feature type="chain" id="PRO_5042085708" description="Cadherin domain-containing protein" evidence="12">
    <location>
        <begin position="23"/>
        <end position="1110"/>
    </location>
</feature>
<protein>
    <recommendedName>
        <fullName evidence="13">Cadherin domain-containing protein</fullName>
    </recommendedName>
</protein>
<keyword evidence="5" id="KW-0130">Cell adhesion</keyword>
<keyword evidence="8" id="KW-0325">Glycoprotein</keyword>
<feature type="domain" description="Cadherin" evidence="13">
    <location>
        <begin position="73"/>
        <end position="140"/>
    </location>
</feature>
<feature type="domain" description="Cadherin" evidence="13">
    <location>
        <begin position="364"/>
        <end position="467"/>
    </location>
</feature>
<feature type="compositionally biased region" description="Basic and acidic residues" evidence="10">
    <location>
        <begin position="1072"/>
        <end position="1091"/>
    </location>
</feature>
<keyword evidence="15" id="KW-1185">Reference proteome</keyword>
<feature type="domain" description="Cadherin" evidence="13">
    <location>
        <begin position="574"/>
        <end position="680"/>
    </location>
</feature>
<feature type="domain" description="Cadherin" evidence="13">
    <location>
        <begin position="141"/>
        <end position="251"/>
    </location>
</feature>
<dbReference type="GO" id="GO:0007156">
    <property type="term" value="P:homophilic cell adhesion via plasma membrane adhesion molecules"/>
    <property type="evidence" value="ECO:0007669"/>
    <property type="project" value="InterPro"/>
</dbReference>
<evidence type="ECO:0000256" key="9">
    <source>
        <dbReference type="PROSITE-ProRule" id="PRU00043"/>
    </source>
</evidence>
<comment type="subcellular location">
    <subcellularLocation>
        <location evidence="1">Membrane</location>
    </subcellularLocation>
</comment>
<evidence type="ECO:0000256" key="12">
    <source>
        <dbReference type="SAM" id="SignalP"/>
    </source>
</evidence>
<feature type="transmembrane region" description="Helical" evidence="11">
    <location>
        <begin position="801"/>
        <end position="825"/>
    </location>
</feature>
<keyword evidence="6 11" id="KW-1133">Transmembrane helix</keyword>
<keyword evidence="4 9" id="KW-0106">Calcium</keyword>
<keyword evidence="7 11" id="KW-0472">Membrane</keyword>
<feature type="region of interest" description="Disordered" evidence="10">
    <location>
        <begin position="1032"/>
        <end position="1097"/>
    </location>
</feature>
<evidence type="ECO:0000256" key="5">
    <source>
        <dbReference type="ARBA" id="ARBA00022889"/>
    </source>
</evidence>
<proteinExistence type="predicted"/>
<dbReference type="FunFam" id="2.60.40.60:FF:000001">
    <property type="entry name" value="Protocadherin alpha 2"/>
    <property type="match status" value="1"/>
</dbReference>
<keyword evidence="2 11" id="KW-0812">Transmembrane</keyword>
<evidence type="ECO:0000313" key="14">
    <source>
        <dbReference type="EMBL" id="KAK2169791.1"/>
    </source>
</evidence>
<evidence type="ECO:0000256" key="6">
    <source>
        <dbReference type="ARBA" id="ARBA00022989"/>
    </source>
</evidence>
<feature type="compositionally biased region" description="Low complexity" evidence="10">
    <location>
        <begin position="935"/>
        <end position="946"/>
    </location>
</feature>
<feature type="region of interest" description="Disordered" evidence="10">
    <location>
        <begin position="926"/>
        <end position="990"/>
    </location>
</feature>
<reference evidence="14" key="1">
    <citation type="journal article" date="2023" name="Mol. Biol. Evol.">
        <title>Third-Generation Sequencing Reveals the Adaptive Role of the Epigenome in Three Deep-Sea Polychaetes.</title>
        <authorList>
            <person name="Perez M."/>
            <person name="Aroh O."/>
            <person name="Sun Y."/>
            <person name="Lan Y."/>
            <person name="Juniper S.K."/>
            <person name="Young C.R."/>
            <person name="Angers B."/>
            <person name="Qian P.Y."/>
        </authorList>
    </citation>
    <scope>NUCLEOTIDE SEQUENCE</scope>
    <source>
        <strain evidence="14">P08H-3</strain>
    </source>
</reference>
<accession>A0AAD9KEL8</accession>
<dbReference type="Pfam" id="PF00028">
    <property type="entry name" value="Cadherin"/>
    <property type="match status" value="6"/>
</dbReference>
<evidence type="ECO:0000313" key="15">
    <source>
        <dbReference type="Proteomes" id="UP001208570"/>
    </source>
</evidence>
<dbReference type="SUPFAM" id="SSF49313">
    <property type="entry name" value="Cadherin-like"/>
    <property type="match status" value="6"/>
</dbReference>